<evidence type="ECO:0000256" key="5">
    <source>
        <dbReference type="PIRSR" id="PIRSR604574-2"/>
    </source>
</evidence>
<evidence type="ECO:0000256" key="1">
    <source>
        <dbReference type="ARBA" id="ARBA00022723"/>
    </source>
</evidence>
<proteinExistence type="predicted"/>
<evidence type="ECO:0000256" key="4">
    <source>
        <dbReference type="ARBA" id="ARBA00023004"/>
    </source>
</evidence>
<evidence type="ECO:0000313" key="8">
    <source>
        <dbReference type="Proteomes" id="UP000269669"/>
    </source>
</evidence>
<keyword evidence="8" id="KW-1185">Reference proteome</keyword>
<name>A0A3R9NWN3_9BACT</name>
<dbReference type="AlphaFoldDB" id="A0A3R9NWN3"/>
<dbReference type="SUPFAM" id="SSF51197">
    <property type="entry name" value="Clavaminate synthase-like"/>
    <property type="match status" value="1"/>
</dbReference>
<dbReference type="GO" id="GO:0035513">
    <property type="term" value="P:oxidative RNA demethylation"/>
    <property type="evidence" value="ECO:0007669"/>
    <property type="project" value="TreeGrafter"/>
</dbReference>
<feature type="binding site" evidence="5">
    <location>
        <position position="140"/>
    </location>
    <ligand>
        <name>Fe cation</name>
        <dbReference type="ChEBI" id="CHEBI:24875"/>
        <note>catalytic</note>
    </ligand>
</feature>
<comment type="caution">
    <text evidence="7">The sequence shown here is derived from an EMBL/GenBank/DDBJ whole genome shotgun (WGS) entry which is preliminary data.</text>
</comment>
<feature type="binding site" evidence="5">
    <location>
        <position position="196"/>
    </location>
    <ligand>
        <name>Fe cation</name>
        <dbReference type="ChEBI" id="CHEBI:24875"/>
        <note>catalytic</note>
    </ligand>
</feature>
<comment type="cofactor">
    <cofactor evidence="5">
        <name>Fe(2+)</name>
        <dbReference type="ChEBI" id="CHEBI:29033"/>
    </cofactor>
    <text evidence="5">Binds 1 Fe(2+) ion per subunit.</text>
</comment>
<dbReference type="GO" id="GO:0035515">
    <property type="term" value="F:oxidative RNA demethylase activity"/>
    <property type="evidence" value="ECO:0007669"/>
    <property type="project" value="TreeGrafter"/>
</dbReference>
<dbReference type="Pfam" id="PF13532">
    <property type="entry name" value="2OG-FeII_Oxy_2"/>
    <property type="match status" value="1"/>
</dbReference>
<dbReference type="EMBL" id="RSDW01000001">
    <property type="protein sequence ID" value="RSL18541.1"/>
    <property type="molecule type" value="Genomic_DNA"/>
</dbReference>
<feature type="domain" description="Fe2OG dioxygenase" evidence="6">
    <location>
        <begin position="122"/>
        <end position="222"/>
    </location>
</feature>
<dbReference type="NCBIfam" id="NF011930">
    <property type="entry name" value="PRK15401.1"/>
    <property type="match status" value="1"/>
</dbReference>
<dbReference type="Proteomes" id="UP000269669">
    <property type="component" value="Unassembled WGS sequence"/>
</dbReference>
<evidence type="ECO:0000313" key="7">
    <source>
        <dbReference type="EMBL" id="RSL18541.1"/>
    </source>
</evidence>
<sequence length="223" mass="24294">MTPNDASATGQLWSIEEVPSTEQLLPGFTLLRGFCLKEAATLLRAIDEITARSPFRHMVVPGGHTMSVAMTNCGDVGWVSDRSGYRYSPDDPVTGEPWPPTPAIFRDLASKASSAVGFSNFMPNGCLINRYAPGARLSLHQDRNEQDFTQPIVSVSLGLPATFLLGSLTRSDTPRRIRVEHGDVAVWGGPARLIYHGVAPLREGIHPLSGSNRINLTFRHVSM</sequence>
<dbReference type="InterPro" id="IPR004574">
    <property type="entry name" value="Alkb"/>
</dbReference>
<keyword evidence="3" id="KW-0560">Oxidoreductase</keyword>
<reference evidence="7 8" key="1">
    <citation type="submission" date="2018-12" db="EMBL/GenBank/DDBJ databases">
        <title>Sequencing of bacterial isolates from soil warming experiment in Harvard Forest, Massachusetts, USA.</title>
        <authorList>
            <person name="Deangelis K."/>
        </authorList>
    </citation>
    <scope>NUCLEOTIDE SEQUENCE [LARGE SCALE GENOMIC DNA]</scope>
    <source>
        <strain evidence="7 8">EB153</strain>
    </source>
</reference>
<feature type="binding site" evidence="5">
    <location>
        <position position="142"/>
    </location>
    <ligand>
        <name>Fe cation</name>
        <dbReference type="ChEBI" id="CHEBI:24875"/>
        <note>catalytic</note>
    </ligand>
</feature>
<dbReference type="GO" id="GO:0035516">
    <property type="term" value="F:broad specificity oxidative DNA demethylase activity"/>
    <property type="evidence" value="ECO:0007669"/>
    <property type="project" value="TreeGrafter"/>
</dbReference>
<evidence type="ECO:0000256" key="3">
    <source>
        <dbReference type="ARBA" id="ARBA00023002"/>
    </source>
</evidence>
<keyword evidence="4 5" id="KW-0408">Iron</keyword>
<dbReference type="PANTHER" id="PTHR16557:SF2">
    <property type="entry name" value="NUCLEIC ACID DIOXYGENASE ALKBH1"/>
    <property type="match status" value="1"/>
</dbReference>
<keyword evidence="2 7" id="KW-0223">Dioxygenase</keyword>
<dbReference type="InterPro" id="IPR027450">
    <property type="entry name" value="AlkB-like"/>
</dbReference>
<organism evidence="7 8">
    <name type="scientific">Edaphobacter aggregans</name>
    <dbReference type="NCBI Taxonomy" id="570835"/>
    <lineage>
        <taxon>Bacteria</taxon>
        <taxon>Pseudomonadati</taxon>
        <taxon>Acidobacteriota</taxon>
        <taxon>Terriglobia</taxon>
        <taxon>Terriglobales</taxon>
        <taxon>Acidobacteriaceae</taxon>
        <taxon>Edaphobacter</taxon>
    </lineage>
</organism>
<dbReference type="RefSeq" id="WP_125486893.1">
    <property type="nucleotide sequence ID" value="NZ_RSDW01000001.1"/>
</dbReference>
<dbReference type="PANTHER" id="PTHR16557">
    <property type="entry name" value="ALKYLATED DNA REPAIR PROTEIN ALKB-RELATED"/>
    <property type="match status" value="1"/>
</dbReference>
<protein>
    <submittedName>
        <fullName evidence="7">DNA-N1-methyladenine dioxygenase</fullName>
    </submittedName>
</protein>
<dbReference type="OrthoDB" id="9796932at2"/>
<evidence type="ECO:0000256" key="2">
    <source>
        <dbReference type="ARBA" id="ARBA00022964"/>
    </source>
</evidence>
<dbReference type="InterPro" id="IPR037151">
    <property type="entry name" value="AlkB-like_sf"/>
</dbReference>
<evidence type="ECO:0000259" key="6">
    <source>
        <dbReference type="PROSITE" id="PS51471"/>
    </source>
</evidence>
<dbReference type="PROSITE" id="PS51471">
    <property type="entry name" value="FE2OG_OXY"/>
    <property type="match status" value="1"/>
</dbReference>
<dbReference type="GO" id="GO:0005737">
    <property type="term" value="C:cytoplasm"/>
    <property type="evidence" value="ECO:0007669"/>
    <property type="project" value="TreeGrafter"/>
</dbReference>
<gene>
    <name evidence="7" type="ORF">EDE15_4130</name>
</gene>
<dbReference type="GO" id="GO:0008198">
    <property type="term" value="F:ferrous iron binding"/>
    <property type="evidence" value="ECO:0007669"/>
    <property type="project" value="TreeGrafter"/>
</dbReference>
<dbReference type="Gene3D" id="2.60.120.590">
    <property type="entry name" value="Alpha-ketoglutarate-dependent dioxygenase AlkB-like"/>
    <property type="match status" value="1"/>
</dbReference>
<keyword evidence="1 5" id="KW-0479">Metal-binding</keyword>
<dbReference type="InterPro" id="IPR005123">
    <property type="entry name" value="Oxoglu/Fe-dep_dioxygenase_dom"/>
</dbReference>
<accession>A0A3R9NWN3</accession>